<dbReference type="Pfam" id="PF18952">
    <property type="entry name" value="DUF5696"/>
    <property type="match status" value="1"/>
</dbReference>
<gene>
    <name evidence="3" type="ORF">H9648_04020</name>
</gene>
<feature type="signal peptide" evidence="2">
    <location>
        <begin position="1"/>
        <end position="20"/>
    </location>
</feature>
<feature type="region of interest" description="Disordered" evidence="1">
    <location>
        <begin position="23"/>
        <end position="63"/>
    </location>
</feature>
<organism evidence="3 4">
    <name type="scientific">Fictibacillus norfolkensis</name>
    <dbReference type="NCBI Taxonomy" id="2762233"/>
    <lineage>
        <taxon>Bacteria</taxon>
        <taxon>Bacillati</taxon>
        <taxon>Bacillota</taxon>
        <taxon>Bacilli</taxon>
        <taxon>Bacillales</taxon>
        <taxon>Fictibacillaceae</taxon>
        <taxon>Fictibacillus</taxon>
    </lineage>
</organism>
<dbReference type="InterPro" id="IPR043751">
    <property type="entry name" value="DUF5696"/>
</dbReference>
<name>A0ABR8SIA4_9BACL</name>
<evidence type="ECO:0000256" key="2">
    <source>
        <dbReference type="SAM" id="SignalP"/>
    </source>
</evidence>
<feature type="compositionally biased region" description="Polar residues" evidence="1">
    <location>
        <begin position="36"/>
        <end position="50"/>
    </location>
</feature>
<evidence type="ECO:0000313" key="4">
    <source>
        <dbReference type="Proteomes" id="UP000603641"/>
    </source>
</evidence>
<sequence length="761" mass="86294">MYKKISIALLTLLVPISVFAAQDDKKSTEQPPVPTEKSQNVMKYTSSSFTKPEKEDTAPTKQKNSFQGFEKAAENKNLALYVNEETLAIKIENKKTKYVWNSGLDNPDQYRLNKTWEQMAQSAITVDYMDRRGKVKTESITTNDSRPRVKMNDKGFTASLYMNQSKLEFELNVELQENDLVVSIPENEIRENKYTKLISMRVYPFLGAVNKSDISGYMFIPDGSGALIRYEKNGTKADAPFTGSIYGDDEAFLKTKVKKEEDEKVTPVEQIKMPIFGTVHGVKQNGFLAVIEEGYTHGDILAYPSGVSTDFNWISSEFHFRKEYYQPTSKNMKGLNLYQKTKNPFGVKLRYMFLQKDDADYVGMAKAYQNHLSDTKQLEKDDDKTGVRLEFLGGEVKEGLLWDSVLPMTKVTDIPRMTSELKKDIDDLFVVYKGWSDGGLTGTLPQKFPFESELGSSDDVKDTIDSLKKDNIPLYFYSDYTKAYDGASGYSGSKDVAKKISAETISHSEDKKTLYYLSPEKSLAIAKEDAKEFKKQGISNVAIDTSGYTLFSDFSGKKSSERNQTIKTYQKLFGTLNKEIGNVALYEPNTYLWNQTDRYLDIPMNASNYVFETDTVPFLQIVLKGYMPYYAPFSNFQSDSEDQMLRMIEYGAYPSYLLTKEASHLLAKTASSDVYTSEYSIWKEKILYQYENIKNSLGEVEGEEIISRTVPQTGVVEVEYSNGKVIVVNYTNASYKSNGTEVKPKDFAVTEGGESDETTRQ</sequence>
<reference evidence="3 4" key="1">
    <citation type="submission" date="2020-08" db="EMBL/GenBank/DDBJ databases">
        <title>A Genomic Blueprint of the Chicken Gut Microbiome.</title>
        <authorList>
            <person name="Gilroy R."/>
            <person name="Ravi A."/>
            <person name="Getino M."/>
            <person name="Pursley I."/>
            <person name="Horton D.L."/>
            <person name="Alikhan N.-F."/>
            <person name="Baker D."/>
            <person name="Gharbi K."/>
            <person name="Hall N."/>
            <person name="Watson M."/>
            <person name="Adriaenssens E.M."/>
            <person name="Foster-Nyarko E."/>
            <person name="Jarju S."/>
            <person name="Secka A."/>
            <person name="Antonio M."/>
            <person name="Oren A."/>
            <person name="Chaudhuri R."/>
            <person name="La Ragione R.M."/>
            <person name="Hildebrand F."/>
            <person name="Pallen M.J."/>
        </authorList>
    </citation>
    <scope>NUCLEOTIDE SEQUENCE [LARGE SCALE GENOMIC DNA]</scope>
    <source>
        <strain evidence="3 4">Sa2CUA10</strain>
    </source>
</reference>
<accession>A0ABR8SIA4</accession>
<comment type="caution">
    <text evidence="3">The sequence shown here is derived from an EMBL/GenBank/DDBJ whole genome shotgun (WGS) entry which is preliminary data.</text>
</comment>
<dbReference type="Proteomes" id="UP000603641">
    <property type="component" value="Unassembled WGS sequence"/>
</dbReference>
<dbReference type="RefSeq" id="WP_191752597.1">
    <property type="nucleotide sequence ID" value="NZ_JACSQM010000001.1"/>
</dbReference>
<evidence type="ECO:0000256" key="1">
    <source>
        <dbReference type="SAM" id="MobiDB-lite"/>
    </source>
</evidence>
<dbReference type="EMBL" id="JACSQM010000001">
    <property type="protein sequence ID" value="MBD7963212.1"/>
    <property type="molecule type" value="Genomic_DNA"/>
</dbReference>
<protein>
    <submittedName>
        <fullName evidence="3">Uncharacterized protein</fullName>
    </submittedName>
</protein>
<keyword evidence="4" id="KW-1185">Reference proteome</keyword>
<feature type="chain" id="PRO_5045164990" evidence="2">
    <location>
        <begin position="21"/>
        <end position="761"/>
    </location>
</feature>
<evidence type="ECO:0000313" key="3">
    <source>
        <dbReference type="EMBL" id="MBD7963212.1"/>
    </source>
</evidence>
<keyword evidence="2" id="KW-0732">Signal</keyword>
<proteinExistence type="predicted"/>